<dbReference type="Proteomes" id="UP000030856">
    <property type="component" value="Unassembled WGS sequence"/>
</dbReference>
<dbReference type="CDD" id="cd01741">
    <property type="entry name" value="GATase1_1"/>
    <property type="match status" value="1"/>
</dbReference>
<accession>A0A0B0HCS7</accession>
<evidence type="ECO:0000313" key="2">
    <source>
        <dbReference type="EMBL" id="KHF25271.1"/>
    </source>
</evidence>
<reference evidence="3 5" key="2">
    <citation type="submission" date="2016-11" db="EMBL/GenBank/DDBJ databases">
        <title>Mixed transmission modes and dynamic genome evolution in an obligate animal-bacterial symbiosis.</title>
        <authorList>
            <person name="Russell S.L."/>
            <person name="Corbett-Detig R.B."/>
            <person name="Cavanaugh C.M."/>
        </authorList>
    </citation>
    <scope>NUCLEOTIDE SEQUENCE [LARGE SCALE GENOMIC DNA]</scope>
    <source>
        <strain evidence="3">MA-KB16</strain>
    </source>
</reference>
<reference evidence="2 4" key="1">
    <citation type="journal article" date="2014" name="BMC Genomics">
        <title>The genome of the intracellular bacterium of the coastal bivalve, Solemya velum: a blueprint for thriving in and out of symbiosis.</title>
        <authorList>
            <person name="Dmytrenko O."/>
            <person name="Russell S.L."/>
            <person name="Loo W.T."/>
            <person name="Fontanez K.M."/>
            <person name="Liao L."/>
            <person name="Roeselers G."/>
            <person name="Sharma R."/>
            <person name="Stewart F.J."/>
            <person name="Newton I.L."/>
            <person name="Woyke T."/>
            <person name="Wu D."/>
            <person name="Lang J.M."/>
            <person name="Eisen J.A."/>
            <person name="Cavanaugh C.M."/>
        </authorList>
    </citation>
    <scope>NUCLEOTIDE SEQUENCE [LARGE SCALE GENOMIC DNA]</scope>
    <source>
        <strain evidence="2 4">WH</strain>
    </source>
</reference>
<dbReference type="PROSITE" id="PS51273">
    <property type="entry name" value="GATASE_TYPE_1"/>
    <property type="match status" value="1"/>
</dbReference>
<dbReference type="InterPro" id="IPR017926">
    <property type="entry name" value="GATASE"/>
</dbReference>
<name>A0A0B0HCS7_SOVGS</name>
<dbReference type="PANTHER" id="PTHR42695:SF5">
    <property type="entry name" value="GLUTAMINE AMIDOTRANSFERASE YLR126C-RELATED"/>
    <property type="match status" value="1"/>
</dbReference>
<dbReference type="Pfam" id="PF00117">
    <property type="entry name" value="GATase"/>
    <property type="match status" value="1"/>
</dbReference>
<dbReference type="EMBL" id="MPNX01000007">
    <property type="protein sequence ID" value="OOY35182.1"/>
    <property type="molecule type" value="Genomic_DNA"/>
</dbReference>
<dbReference type="EMBL" id="JRAA01000002">
    <property type="protein sequence ID" value="KHF25271.1"/>
    <property type="molecule type" value="Genomic_DNA"/>
</dbReference>
<dbReference type="PANTHER" id="PTHR42695">
    <property type="entry name" value="GLUTAMINE AMIDOTRANSFERASE YLR126C-RELATED"/>
    <property type="match status" value="1"/>
</dbReference>
<feature type="domain" description="Glutamine amidotransferase" evidence="1">
    <location>
        <begin position="40"/>
        <end position="178"/>
    </location>
</feature>
<dbReference type="InterPro" id="IPR044992">
    <property type="entry name" value="ChyE-like"/>
</dbReference>
<dbReference type="InterPro" id="IPR029062">
    <property type="entry name" value="Class_I_gatase-like"/>
</dbReference>
<proteinExistence type="predicted"/>
<dbReference type="SUPFAM" id="SSF52317">
    <property type="entry name" value="Class I glutamine amidotransferase-like"/>
    <property type="match status" value="1"/>
</dbReference>
<dbReference type="RefSeq" id="WP_043117489.1">
    <property type="nucleotide sequence ID" value="NZ_JRAA01000002.1"/>
</dbReference>
<organism evidence="2 4">
    <name type="scientific">Solemya velum gill symbiont</name>
    <dbReference type="NCBI Taxonomy" id="2340"/>
    <lineage>
        <taxon>Bacteria</taxon>
        <taxon>Pseudomonadati</taxon>
        <taxon>Pseudomonadota</taxon>
        <taxon>Gammaproteobacteria</taxon>
        <taxon>sulfur-oxidizing symbionts</taxon>
    </lineage>
</organism>
<dbReference type="Gene3D" id="3.40.50.880">
    <property type="match status" value="1"/>
</dbReference>
<dbReference type="Proteomes" id="UP000190962">
    <property type="component" value="Unassembled WGS sequence"/>
</dbReference>
<dbReference type="eggNOG" id="COG0518">
    <property type="taxonomic scope" value="Bacteria"/>
</dbReference>
<comment type="caution">
    <text evidence="2">The sequence shown here is derived from an EMBL/GenBank/DDBJ whole genome shotgun (WGS) entry which is preliminary data.</text>
</comment>
<sequence>MKPIRIFSHVACEHPGYLCEYLEKRGICYEKIHIGLGEPIPKQIDNISGLVFLGSPVSVNDPLPWIAEELALIKQASQAGIPVLGICFGGQLISKALGGEVRPAPAMQIGWHHTTLSAYAKELFNIRGISHSFYTFEWHGDSFSLPIGALPLFNGGCIKNQGFLCKNCLALQFHPEITKPMVHELLEKYTDCLKIPSECTHSKEQILENIDVYLAQQHTLANAIFNWWMDQAYSYKELTT</sequence>
<dbReference type="OrthoDB" id="9813383at2"/>
<keyword evidence="4" id="KW-1185">Reference proteome</keyword>
<evidence type="ECO:0000313" key="4">
    <source>
        <dbReference type="Proteomes" id="UP000030856"/>
    </source>
</evidence>
<protein>
    <submittedName>
        <fullName evidence="2">GMP synthase</fullName>
    </submittedName>
</protein>
<evidence type="ECO:0000313" key="3">
    <source>
        <dbReference type="EMBL" id="OOY35182.1"/>
    </source>
</evidence>
<evidence type="ECO:0000313" key="5">
    <source>
        <dbReference type="Proteomes" id="UP000190962"/>
    </source>
</evidence>
<dbReference type="AlphaFoldDB" id="A0A0B0HCS7"/>
<gene>
    <name evidence="3" type="ORF">BOV88_06630</name>
    <name evidence="2" type="ORF">JV46_06160</name>
</gene>
<evidence type="ECO:0000259" key="1">
    <source>
        <dbReference type="Pfam" id="PF00117"/>
    </source>
</evidence>
<dbReference type="GO" id="GO:0005829">
    <property type="term" value="C:cytosol"/>
    <property type="evidence" value="ECO:0007669"/>
    <property type="project" value="TreeGrafter"/>
</dbReference>
<dbReference type="STRING" id="2340.JV46_06160"/>